<protein>
    <submittedName>
        <fullName evidence="2">Uncharacterized protein</fullName>
    </submittedName>
</protein>
<gene>
    <name evidence="2" type="ORF">D0817_07710</name>
</gene>
<comment type="caution">
    <text evidence="2">The sequence shown here is derived from an EMBL/GenBank/DDBJ whole genome shotgun (WGS) entry which is preliminary data.</text>
</comment>
<dbReference type="EMBL" id="QWDM01000004">
    <property type="protein sequence ID" value="RUT71016.1"/>
    <property type="molecule type" value="Genomic_DNA"/>
</dbReference>
<organism evidence="2 3">
    <name type="scientific">Flavobacterium cupreum</name>
    <dbReference type="NCBI Taxonomy" id="2133766"/>
    <lineage>
        <taxon>Bacteria</taxon>
        <taxon>Pseudomonadati</taxon>
        <taxon>Bacteroidota</taxon>
        <taxon>Flavobacteriia</taxon>
        <taxon>Flavobacteriales</taxon>
        <taxon>Flavobacteriaceae</taxon>
        <taxon>Flavobacterium</taxon>
    </lineage>
</organism>
<sequence>MDKRKRLILIIVIANLGFIWAVFNLFYYKKDSFDTSERANLNVNMINNIHNGDGSWIWNKNEYDFYKKYSISLDKNGINDFCKIVNSANAKYIENIRPKKWLDIYVEEANGNSITITLKQSYENEVYFEIDHKAFEGKDLEKYIQKHISKN</sequence>
<keyword evidence="1" id="KW-0472">Membrane</keyword>
<feature type="transmembrane region" description="Helical" evidence="1">
    <location>
        <begin position="7"/>
        <end position="28"/>
    </location>
</feature>
<dbReference type="OrthoDB" id="1360389at2"/>
<keyword evidence="3" id="KW-1185">Reference proteome</keyword>
<reference evidence="3" key="1">
    <citation type="journal article" date="2019" name="Syst. Appl. Microbiol.">
        <title>Flavobacterium circumlabens sp. nov. and Flavobacterium cupreum sp. nov., two psychrotrophic species isolated from Antarctic environmental samples.</title>
        <authorList>
            <person name="Kralova S."/>
            <person name="Busse H.-J."/>
            <person name="Svec P."/>
            <person name="Maslanova I."/>
            <person name="Stankova E."/>
            <person name="Bartak M."/>
            <person name="Sedlacek I."/>
        </authorList>
    </citation>
    <scope>NUCLEOTIDE SEQUENCE [LARGE SCALE GENOMIC DNA]</scope>
    <source>
        <strain evidence="3">CCM 8825</strain>
    </source>
</reference>
<keyword evidence="1" id="KW-0812">Transmembrane</keyword>
<keyword evidence="1" id="KW-1133">Transmembrane helix</keyword>
<proteinExistence type="predicted"/>
<dbReference type="RefSeq" id="WP_127337798.1">
    <property type="nucleotide sequence ID" value="NZ_QWDM01000004.1"/>
</dbReference>
<evidence type="ECO:0000313" key="2">
    <source>
        <dbReference type="EMBL" id="RUT71016.1"/>
    </source>
</evidence>
<dbReference type="Proteomes" id="UP000288102">
    <property type="component" value="Unassembled WGS sequence"/>
</dbReference>
<evidence type="ECO:0000313" key="3">
    <source>
        <dbReference type="Proteomes" id="UP000288102"/>
    </source>
</evidence>
<evidence type="ECO:0000256" key="1">
    <source>
        <dbReference type="SAM" id="Phobius"/>
    </source>
</evidence>
<dbReference type="AlphaFoldDB" id="A0A434A9K0"/>
<name>A0A434A9K0_9FLAO</name>
<accession>A0A434A9K0</accession>